<evidence type="ECO:0000313" key="2">
    <source>
        <dbReference type="Proteomes" id="UP000189627"/>
    </source>
</evidence>
<reference evidence="2" key="1">
    <citation type="submission" date="2017-02" db="EMBL/GenBank/DDBJ databases">
        <title>Complete genome sequence of Cupriavidus necator strain NH9, a 3-chlorobenzoate degrader.</title>
        <authorList>
            <person name="Moriuchi R."/>
            <person name="Dohra H."/>
            <person name="Ogawa N."/>
        </authorList>
    </citation>
    <scope>NUCLEOTIDE SEQUENCE [LARGE SCALE GENOMIC DNA]</scope>
    <source>
        <strain evidence="2">NH9</strain>
    </source>
</reference>
<name>A0A1U9V1A2_CUPNE</name>
<organism evidence="1 2">
    <name type="scientific">Cupriavidus necator</name>
    <name type="common">Alcaligenes eutrophus</name>
    <name type="synonym">Ralstonia eutropha</name>
    <dbReference type="NCBI Taxonomy" id="106590"/>
    <lineage>
        <taxon>Bacteria</taxon>
        <taxon>Pseudomonadati</taxon>
        <taxon>Pseudomonadota</taxon>
        <taxon>Betaproteobacteria</taxon>
        <taxon>Burkholderiales</taxon>
        <taxon>Burkholderiaceae</taxon>
        <taxon>Cupriavidus</taxon>
    </lineage>
</organism>
<evidence type="ECO:0000313" key="1">
    <source>
        <dbReference type="EMBL" id="AQV98712.1"/>
    </source>
</evidence>
<protein>
    <recommendedName>
        <fullName evidence="3">Transposase</fullName>
    </recommendedName>
</protein>
<dbReference type="AlphaFoldDB" id="A0A1U9V1A2"/>
<accession>A0A1U9V1A2</accession>
<gene>
    <name evidence="1" type="ORF">BJN34_33070</name>
</gene>
<dbReference type="Proteomes" id="UP000189627">
    <property type="component" value="Chromosome 2"/>
</dbReference>
<dbReference type="KEGG" id="cuh:BJN34_33070"/>
<proteinExistence type="predicted"/>
<evidence type="ECO:0008006" key="3">
    <source>
        <dbReference type="Google" id="ProtNLM"/>
    </source>
</evidence>
<sequence length="125" mass="13972">MGQSGQIARFYGPQGLENANSSHVHSKMPVDRPVKRQFRGLFSVALSGISKRGDPYLRTLLIHGARVVLSHLCRKNQPGWSLMLAQRRPKNVAAVALANKTVRTIWALLAHDRAYDRDYVSVRPA</sequence>
<dbReference type="EMBL" id="CP017758">
    <property type="protein sequence ID" value="AQV98712.1"/>
    <property type="molecule type" value="Genomic_DNA"/>
</dbReference>